<feature type="chain" id="PRO_5009309276" evidence="1">
    <location>
        <begin position="17"/>
        <end position="94"/>
    </location>
</feature>
<keyword evidence="1" id="KW-0732">Signal</keyword>
<name>A0A1I7USK9_9PELO</name>
<accession>A0A1I7USK9</accession>
<dbReference type="AlphaFoldDB" id="A0A1I7USK9"/>
<evidence type="ECO:0000256" key="1">
    <source>
        <dbReference type="SAM" id="SignalP"/>
    </source>
</evidence>
<organism evidence="2 3">
    <name type="scientific">Caenorhabditis tropicalis</name>
    <dbReference type="NCBI Taxonomy" id="1561998"/>
    <lineage>
        <taxon>Eukaryota</taxon>
        <taxon>Metazoa</taxon>
        <taxon>Ecdysozoa</taxon>
        <taxon>Nematoda</taxon>
        <taxon>Chromadorea</taxon>
        <taxon>Rhabditida</taxon>
        <taxon>Rhabditina</taxon>
        <taxon>Rhabditomorpha</taxon>
        <taxon>Rhabditoidea</taxon>
        <taxon>Rhabditidae</taxon>
        <taxon>Peloderinae</taxon>
        <taxon>Caenorhabditis</taxon>
    </lineage>
</organism>
<proteinExistence type="predicted"/>
<keyword evidence="2" id="KW-1185">Reference proteome</keyword>
<dbReference type="Proteomes" id="UP000095282">
    <property type="component" value="Unplaced"/>
</dbReference>
<protein>
    <submittedName>
        <fullName evidence="3">Knot1 domain-containing protein</fullName>
    </submittedName>
</protein>
<evidence type="ECO:0000313" key="2">
    <source>
        <dbReference type="Proteomes" id="UP000095282"/>
    </source>
</evidence>
<evidence type="ECO:0000313" key="3">
    <source>
        <dbReference type="WBParaSite" id="Csp11.Scaffold630.g18926.t1"/>
    </source>
</evidence>
<dbReference type="WBParaSite" id="Csp11.Scaffold630.g18926.t1">
    <property type="protein sequence ID" value="Csp11.Scaffold630.g18926.t1"/>
    <property type="gene ID" value="Csp11.Scaffold630.g18926"/>
</dbReference>
<reference evidence="3" key="1">
    <citation type="submission" date="2016-11" db="UniProtKB">
        <authorList>
            <consortium name="WormBaseParasite"/>
        </authorList>
    </citation>
    <scope>IDENTIFICATION</scope>
</reference>
<feature type="signal peptide" evidence="1">
    <location>
        <begin position="1"/>
        <end position="16"/>
    </location>
</feature>
<sequence>MKLLVFFFILIALAYSRHIYEIVDEEEAPRRLKRGILSLFPYNKRFLDYGCGIFSSSSSECSSNCRNVFGCDWGRCEGKLRRFCVCKNEDNSNC</sequence>
<dbReference type="eggNOG" id="ENOG502TK8Q">
    <property type="taxonomic scope" value="Eukaryota"/>
</dbReference>